<protein>
    <submittedName>
        <fullName evidence="3">Uncharacterized protein</fullName>
    </submittedName>
</protein>
<gene>
    <name evidence="3" type="ORF">IW16_04190</name>
</gene>
<reference evidence="3 4" key="1">
    <citation type="submission" date="2014-07" db="EMBL/GenBank/DDBJ databases">
        <title>Genome of Chryseobacterium vrystaatense LMG 22846.</title>
        <authorList>
            <person name="Pipes S.E."/>
            <person name="Stropko S.J."/>
            <person name="Newman J.D."/>
        </authorList>
    </citation>
    <scope>NUCLEOTIDE SEQUENCE [LARGE SCALE GENOMIC DNA]</scope>
    <source>
        <strain evidence="3 4">LMG 22846</strain>
    </source>
</reference>
<dbReference type="Proteomes" id="UP000028719">
    <property type="component" value="Unassembled WGS sequence"/>
</dbReference>
<evidence type="ECO:0000256" key="2">
    <source>
        <dbReference type="SAM" id="SignalP"/>
    </source>
</evidence>
<dbReference type="EMBL" id="JPRI01000001">
    <property type="protein sequence ID" value="KFF28408.1"/>
    <property type="molecule type" value="Genomic_DNA"/>
</dbReference>
<evidence type="ECO:0000313" key="4">
    <source>
        <dbReference type="Proteomes" id="UP000028719"/>
    </source>
</evidence>
<sequence>MTIIIKKMIQLIFLMFGISLSTHFDHTTAVHNNKTSISENIQPESMDTGGNTIQVPPKK</sequence>
<keyword evidence="4" id="KW-1185">Reference proteome</keyword>
<proteinExistence type="predicted"/>
<keyword evidence="2" id="KW-0732">Signal</keyword>
<comment type="caution">
    <text evidence="3">The sequence shown here is derived from an EMBL/GenBank/DDBJ whole genome shotgun (WGS) entry which is preliminary data.</text>
</comment>
<feature type="signal peptide" evidence="2">
    <location>
        <begin position="1"/>
        <end position="24"/>
    </location>
</feature>
<evidence type="ECO:0000256" key="1">
    <source>
        <dbReference type="SAM" id="MobiDB-lite"/>
    </source>
</evidence>
<feature type="region of interest" description="Disordered" evidence="1">
    <location>
        <begin position="36"/>
        <end position="59"/>
    </location>
</feature>
<accession>A0ABR4UT73</accession>
<feature type="chain" id="PRO_5045916867" evidence="2">
    <location>
        <begin position="25"/>
        <end position="59"/>
    </location>
</feature>
<organism evidence="3 4">
    <name type="scientific">Chryseobacterium vrystaatense</name>
    <dbReference type="NCBI Taxonomy" id="307480"/>
    <lineage>
        <taxon>Bacteria</taxon>
        <taxon>Pseudomonadati</taxon>
        <taxon>Bacteroidota</taxon>
        <taxon>Flavobacteriia</taxon>
        <taxon>Flavobacteriales</taxon>
        <taxon>Weeksellaceae</taxon>
        <taxon>Chryseobacterium group</taxon>
        <taxon>Chryseobacterium</taxon>
    </lineage>
</organism>
<evidence type="ECO:0000313" key="3">
    <source>
        <dbReference type="EMBL" id="KFF28408.1"/>
    </source>
</evidence>
<name>A0ABR4UT73_9FLAO</name>